<dbReference type="EMBL" id="BGZK01003796">
    <property type="protein sequence ID" value="GBP04614.1"/>
    <property type="molecule type" value="Genomic_DNA"/>
</dbReference>
<accession>A0A4C1SRN2</accession>
<proteinExistence type="predicted"/>
<dbReference type="AlphaFoldDB" id="A0A4C1SRN2"/>
<gene>
    <name evidence="1" type="ORF">EVAR_70721_1</name>
</gene>
<evidence type="ECO:0000313" key="2">
    <source>
        <dbReference type="Proteomes" id="UP000299102"/>
    </source>
</evidence>
<comment type="caution">
    <text evidence="1">The sequence shown here is derived from an EMBL/GenBank/DDBJ whole genome shotgun (WGS) entry which is preliminary data.</text>
</comment>
<keyword evidence="2" id="KW-1185">Reference proteome</keyword>
<dbReference type="OrthoDB" id="415822at2759"/>
<protein>
    <submittedName>
        <fullName evidence="1">Uncharacterized protein</fullName>
    </submittedName>
</protein>
<evidence type="ECO:0000313" key="1">
    <source>
        <dbReference type="EMBL" id="GBP04614.1"/>
    </source>
</evidence>
<sequence length="102" mass="12126">MLMISQWLSQQGTQRMSKQALTNYAKDQELKAAKITKQLSRLWQPWEDHHSSKRKLFMEACNGILLYSSEVWAETLKTKYRAHQHYGSHQHTAWYSQPQFTL</sequence>
<reference evidence="1 2" key="1">
    <citation type="journal article" date="2019" name="Commun. Biol.">
        <title>The bagworm genome reveals a unique fibroin gene that provides high tensile strength.</title>
        <authorList>
            <person name="Kono N."/>
            <person name="Nakamura H."/>
            <person name="Ohtoshi R."/>
            <person name="Tomita M."/>
            <person name="Numata K."/>
            <person name="Arakawa K."/>
        </authorList>
    </citation>
    <scope>NUCLEOTIDE SEQUENCE [LARGE SCALE GENOMIC DNA]</scope>
</reference>
<organism evidence="1 2">
    <name type="scientific">Eumeta variegata</name>
    <name type="common">Bagworm moth</name>
    <name type="synonym">Eumeta japonica</name>
    <dbReference type="NCBI Taxonomy" id="151549"/>
    <lineage>
        <taxon>Eukaryota</taxon>
        <taxon>Metazoa</taxon>
        <taxon>Ecdysozoa</taxon>
        <taxon>Arthropoda</taxon>
        <taxon>Hexapoda</taxon>
        <taxon>Insecta</taxon>
        <taxon>Pterygota</taxon>
        <taxon>Neoptera</taxon>
        <taxon>Endopterygota</taxon>
        <taxon>Lepidoptera</taxon>
        <taxon>Glossata</taxon>
        <taxon>Ditrysia</taxon>
        <taxon>Tineoidea</taxon>
        <taxon>Psychidae</taxon>
        <taxon>Oiketicinae</taxon>
        <taxon>Eumeta</taxon>
    </lineage>
</organism>
<name>A0A4C1SRN2_EUMVA</name>
<dbReference type="Proteomes" id="UP000299102">
    <property type="component" value="Unassembled WGS sequence"/>
</dbReference>